<dbReference type="Proteomes" id="UP000216913">
    <property type="component" value="Unassembled WGS sequence"/>
</dbReference>
<keyword evidence="2" id="KW-0732">Signal</keyword>
<keyword evidence="5" id="KW-1185">Reference proteome</keyword>
<keyword evidence="3" id="KW-0472">Membrane</keyword>
<evidence type="ECO:0000313" key="4">
    <source>
        <dbReference type="EMBL" id="OZI50203.1"/>
    </source>
</evidence>
<dbReference type="GO" id="GO:0016020">
    <property type="term" value="C:membrane"/>
    <property type="evidence" value="ECO:0007669"/>
    <property type="project" value="UniProtKB-SubCell"/>
</dbReference>
<accession>A0A261TNK6</accession>
<dbReference type="RefSeq" id="WP_094800479.1">
    <property type="nucleotide sequence ID" value="NZ_NEVP01000007.1"/>
</dbReference>
<dbReference type="EMBL" id="NEVP01000007">
    <property type="protein sequence ID" value="OZI50203.1"/>
    <property type="molecule type" value="Genomic_DNA"/>
</dbReference>
<comment type="caution">
    <text evidence="4">The sequence shown here is derived from an EMBL/GenBank/DDBJ whole genome shotgun (WGS) entry which is preliminary data.</text>
</comment>
<protein>
    <submittedName>
        <fullName evidence="4">Uncharacterized protein</fullName>
    </submittedName>
</protein>
<comment type="subcellular location">
    <subcellularLocation>
        <location evidence="1">Membrane</location>
    </subcellularLocation>
</comment>
<dbReference type="PANTHER" id="PTHR30332">
    <property type="entry name" value="PROBABLE GENERAL SECRETION PATHWAY PROTEIN D"/>
    <property type="match status" value="1"/>
</dbReference>
<reference evidence="4 5" key="1">
    <citation type="submission" date="2017-05" db="EMBL/GenBank/DDBJ databases">
        <title>Complete and WGS of Bordetella genogroups.</title>
        <authorList>
            <person name="Spilker T."/>
            <person name="LiPuma J."/>
        </authorList>
    </citation>
    <scope>NUCLEOTIDE SEQUENCE [LARGE SCALE GENOMIC DNA]</scope>
    <source>
        <strain evidence="4 5">AU10456</strain>
    </source>
</reference>
<evidence type="ECO:0000256" key="2">
    <source>
        <dbReference type="ARBA" id="ARBA00022729"/>
    </source>
</evidence>
<dbReference type="PANTHER" id="PTHR30332:SF24">
    <property type="entry name" value="SECRETIN GSPD-RELATED"/>
    <property type="match status" value="1"/>
</dbReference>
<dbReference type="OrthoDB" id="8869029at2"/>
<name>A0A261TNK6_9BORD</name>
<dbReference type="AlphaFoldDB" id="A0A261TNK6"/>
<dbReference type="InterPro" id="IPR050810">
    <property type="entry name" value="Bact_Secretion_Sys_Channel"/>
</dbReference>
<evidence type="ECO:0000256" key="3">
    <source>
        <dbReference type="ARBA" id="ARBA00023136"/>
    </source>
</evidence>
<organism evidence="4 5">
    <name type="scientific">Bordetella genomosp. 5</name>
    <dbReference type="NCBI Taxonomy" id="1395608"/>
    <lineage>
        <taxon>Bacteria</taxon>
        <taxon>Pseudomonadati</taxon>
        <taxon>Pseudomonadota</taxon>
        <taxon>Betaproteobacteria</taxon>
        <taxon>Burkholderiales</taxon>
        <taxon>Alcaligenaceae</taxon>
        <taxon>Bordetella</taxon>
    </lineage>
</organism>
<evidence type="ECO:0000313" key="5">
    <source>
        <dbReference type="Proteomes" id="UP000216913"/>
    </source>
</evidence>
<gene>
    <name evidence="4" type="ORF">CAL25_12820</name>
</gene>
<proteinExistence type="predicted"/>
<sequence length="540" mass="57612">MVPPCRGPAARSGWPAAVALALLCGGCSLSERLDHARAQGVQARARVEGLHDAHARRMSDRATRVAAQDVAVPWLAGRAQPLARDVVLPEPLRTRVEATLLYTDKPDLLRIAQRIRRATGIAVRVLPEAMLPPAMFMPRLQGLQGSASAVDDAARQAELESGPQPLADLLDALAARLYVHWRYRAGAIEFYRTDTRVFDVRMLALSTQTESRLGRSASAQAEGFDHAMQTSMQSGEGAPLEALRARILPFLSRAGVVSEVATGGSALVVTDLPEVLDRIDAYISRENRIATRRVRILLEEVTVSTSAQDERDIDWSGVFAQAGRAFNLATPAAAQGTGALASAAVDTGAWAGSRAMLRALSQAGTVVRRRSIPLLTLNRQPVTHAVHNTFSYVDQVQGGAVGSTNVNQALLPTVSVSQKRETVGTFVTIVPDARDDGSILLSIGYDNTYAQPLQALSFGPKDSALVVQQLNLDGQGTVQQVALRPGQAVLLAGFDRQELDAQARRLAPGAPIVAGGHDKLGDTRLSTVLLVTAQLEDGDA</sequence>
<evidence type="ECO:0000256" key="1">
    <source>
        <dbReference type="ARBA" id="ARBA00004370"/>
    </source>
</evidence>